<protein>
    <recommendedName>
        <fullName evidence="4">Methyl-accepting chemotaxis protein</fullName>
    </recommendedName>
</protein>
<dbReference type="AlphaFoldDB" id="A0A6M1SHQ2"/>
<keyword evidence="1" id="KW-0812">Transmembrane</keyword>
<evidence type="ECO:0000313" key="3">
    <source>
        <dbReference type="Proteomes" id="UP000474802"/>
    </source>
</evidence>
<dbReference type="RefSeq" id="WP_164532657.1">
    <property type="nucleotide sequence ID" value="NZ_JAALFG010000001.1"/>
</dbReference>
<keyword evidence="1" id="KW-1133">Transmembrane helix</keyword>
<organism evidence="2 3">
    <name type="scientific">Devosia aurantiaca</name>
    <dbReference type="NCBI Taxonomy" id="2714858"/>
    <lineage>
        <taxon>Bacteria</taxon>
        <taxon>Pseudomonadati</taxon>
        <taxon>Pseudomonadota</taxon>
        <taxon>Alphaproteobacteria</taxon>
        <taxon>Hyphomicrobiales</taxon>
        <taxon>Devosiaceae</taxon>
        <taxon>Devosia</taxon>
    </lineage>
</organism>
<accession>A0A6M1SHQ2</accession>
<feature type="transmembrane region" description="Helical" evidence="1">
    <location>
        <begin position="12"/>
        <end position="35"/>
    </location>
</feature>
<evidence type="ECO:0000313" key="2">
    <source>
        <dbReference type="EMBL" id="NGP16394.1"/>
    </source>
</evidence>
<evidence type="ECO:0008006" key="4">
    <source>
        <dbReference type="Google" id="ProtNLM"/>
    </source>
</evidence>
<name>A0A6M1SHQ2_9HYPH</name>
<dbReference type="Proteomes" id="UP000474802">
    <property type="component" value="Unassembled WGS sequence"/>
</dbReference>
<comment type="caution">
    <text evidence="2">The sequence shown here is derived from an EMBL/GenBank/DDBJ whole genome shotgun (WGS) entry which is preliminary data.</text>
</comment>
<evidence type="ECO:0000256" key="1">
    <source>
        <dbReference type="SAM" id="Phobius"/>
    </source>
</evidence>
<proteinExistence type="predicted"/>
<reference evidence="2 3" key="2">
    <citation type="submission" date="2020-03" db="EMBL/GenBank/DDBJ databases">
        <title>Devosia chinhatensis sp. nov., isolated from a hexachlorocyclohexane (HCH) dump site in India.</title>
        <authorList>
            <person name="Kumar M."/>
            <person name="Lal R."/>
        </authorList>
    </citation>
    <scope>NUCLEOTIDE SEQUENCE [LARGE SCALE GENOMIC DNA]</scope>
    <source>
        <strain evidence="2 3">H239</strain>
    </source>
</reference>
<sequence length="127" mass="14006">MSVLSRLKISQKLPLALLGMAMTVGVGIGIAGYMIGLSTVQVQREQAMTASLSSARDRVHDYFAMVEGDLRLFTQRAETIDAVEKLTRSYNELKSGLGDKAAEQFQKTFVFNNPDQSKRWLMDTSGA</sequence>
<keyword evidence="3" id="KW-1185">Reference proteome</keyword>
<dbReference type="EMBL" id="JAALFG010000001">
    <property type="protein sequence ID" value="NGP16394.1"/>
    <property type="molecule type" value="Genomic_DNA"/>
</dbReference>
<keyword evidence="1" id="KW-0472">Membrane</keyword>
<reference evidence="2 3" key="1">
    <citation type="submission" date="2020-02" db="EMBL/GenBank/DDBJ databases">
        <authorList>
            <person name="Khan S.A."/>
            <person name="Jeon C.O."/>
            <person name="Chun B.H."/>
        </authorList>
    </citation>
    <scope>NUCLEOTIDE SEQUENCE [LARGE SCALE GENOMIC DNA]</scope>
    <source>
        <strain evidence="2 3">H239</strain>
    </source>
</reference>
<gene>
    <name evidence="2" type="ORF">G5575_00620</name>
</gene>